<dbReference type="PANTHER" id="PTHR38850:SF2">
    <property type="entry name" value="CERATO-PLATANIN"/>
    <property type="match status" value="1"/>
</dbReference>
<evidence type="ECO:0000313" key="3">
    <source>
        <dbReference type="Proteomes" id="UP000764110"/>
    </source>
</evidence>
<feature type="domain" description="Protein kinase" evidence="1">
    <location>
        <begin position="1"/>
        <end position="182"/>
    </location>
</feature>
<sequence length="522" mass="57556">MVVLSEVDLMRDNILVKIEDPAILNRDARDEYLNPLPQNVTDNGIIYLSQNHCGQFSKPTGIIQITDFGSSVSGKMPHSGCSQAEAYRTPEVILDAGYSYSADIWSVGVMIWDLLEGRRLLDPIDKRIGEEYDDRVHVAQLTGLLGPPPDDMFSSGQRTSIFYTPDGRFKHPDLVPQGIEFEKTVTRISGLEKAKVLEFAKRMIRWHRDRLRVKHTNYIYWPSLVSAWPASSPHVVRRAPVPNPQIDGMRIPSLAATGLSLSLPRLGGHSNSDSDCGSACVTPKREDTSTIWATPHDSYSSSIGVPGCKIDTNRVAYWPQSVDCDNICVSLEYDHRRVYLLRIDQSTGAHDVSYDAWNYLYTGKSATEKPTAGGPVAMQYRNVDASKCKSLIHTKDNKLPLSAANSMNFLAGCLAQPDSWVANNYMTLNIVDSICTLGVDEQCKLHWPDANQPSCPHVLGGQVSLKGAPVYNIQYPSGKKVLASSGLPSAGGGDEDNAAGRARCPWVLLAWCFVVFLSCYAF</sequence>
<protein>
    <recommendedName>
        <fullName evidence="1">Protein kinase domain-containing protein</fullName>
    </recommendedName>
</protein>
<proteinExistence type="predicted"/>
<dbReference type="GO" id="GO:0005524">
    <property type="term" value="F:ATP binding"/>
    <property type="evidence" value="ECO:0007669"/>
    <property type="project" value="InterPro"/>
</dbReference>
<dbReference type="InterPro" id="IPR011009">
    <property type="entry name" value="Kinase-like_dom_sf"/>
</dbReference>
<dbReference type="GO" id="GO:0004672">
    <property type="term" value="F:protein kinase activity"/>
    <property type="evidence" value="ECO:0007669"/>
    <property type="project" value="InterPro"/>
</dbReference>
<evidence type="ECO:0000259" key="1">
    <source>
        <dbReference type="PROSITE" id="PS50011"/>
    </source>
</evidence>
<comment type="caution">
    <text evidence="2">The sequence shown here is derived from an EMBL/GenBank/DDBJ whole genome shotgun (WGS) entry which is preliminary data.</text>
</comment>
<dbReference type="Proteomes" id="UP000764110">
    <property type="component" value="Unassembled WGS sequence"/>
</dbReference>
<dbReference type="InterPro" id="IPR000719">
    <property type="entry name" value="Prot_kinase_dom"/>
</dbReference>
<dbReference type="SUPFAM" id="SSF56112">
    <property type="entry name" value="Protein kinase-like (PK-like)"/>
    <property type="match status" value="1"/>
</dbReference>
<reference evidence="2 3" key="1">
    <citation type="submission" date="2020-07" db="EMBL/GenBank/DDBJ databases">
        <title>Metarhizium humberi genome.</title>
        <authorList>
            <person name="Lysoe E."/>
        </authorList>
    </citation>
    <scope>NUCLEOTIDE SEQUENCE [LARGE SCALE GENOMIC DNA]</scope>
    <source>
        <strain evidence="2 3">ESALQ1638</strain>
    </source>
</reference>
<dbReference type="Pfam" id="PF00069">
    <property type="entry name" value="Pkinase"/>
    <property type="match status" value="1"/>
</dbReference>
<keyword evidence="3" id="KW-1185">Reference proteome</keyword>
<organism evidence="2 3">
    <name type="scientific">Metarhizium humberi</name>
    <dbReference type="NCBI Taxonomy" id="2596975"/>
    <lineage>
        <taxon>Eukaryota</taxon>
        <taxon>Fungi</taxon>
        <taxon>Dikarya</taxon>
        <taxon>Ascomycota</taxon>
        <taxon>Pezizomycotina</taxon>
        <taxon>Sordariomycetes</taxon>
        <taxon>Hypocreomycetidae</taxon>
        <taxon>Hypocreales</taxon>
        <taxon>Clavicipitaceae</taxon>
        <taxon>Metarhizium</taxon>
    </lineage>
</organism>
<dbReference type="AlphaFoldDB" id="A0A9P8M2T8"/>
<dbReference type="EMBL" id="JACEFI010000027">
    <property type="protein sequence ID" value="KAH0592703.1"/>
    <property type="molecule type" value="Genomic_DNA"/>
</dbReference>
<name>A0A9P8M2T8_9HYPO</name>
<accession>A0A9P8M2T8</accession>
<dbReference type="PROSITE" id="PS50011">
    <property type="entry name" value="PROTEIN_KINASE_DOM"/>
    <property type="match status" value="1"/>
</dbReference>
<dbReference type="PANTHER" id="PTHR38850">
    <property type="entry name" value="CERATO-PLATANIN"/>
    <property type="match status" value="1"/>
</dbReference>
<dbReference type="Gene3D" id="1.10.510.10">
    <property type="entry name" value="Transferase(Phosphotransferase) domain 1"/>
    <property type="match status" value="1"/>
</dbReference>
<gene>
    <name evidence="2" type="ORF">MHUMG1_09527</name>
</gene>
<evidence type="ECO:0000313" key="2">
    <source>
        <dbReference type="EMBL" id="KAH0592703.1"/>
    </source>
</evidence>